<dbReference type="AlphaFoldDB" id="A0A8J7K5C9"/>
<accession>A0A8J7K5C9</accession>
<comment type="caution">
    <text evidence="1">The sequence shown here is derived from an EMBL/GenBank/DDBJ whole genome shotgun (WGS) entry which is preliminary data.</text>
</comment>
<proteinExistence type="predicted"/>
<organism evidence="1 2">
    <name type="scientific">Plectonema cf. radiosum LEGE 06105</name>
    <dbReference type="NCBI Taxonomy" id="945769"/>
    <lineage>
        <taxon>Bacteria</taxon>
        <taxon>Bacillati</taxon>
        <taxon>Cyanobacteriota</taxon>
        <taxon>Cyanophyceae</taxon>
        <taxon>Oscillatoriophycideae</taxon>
        <taxon>Oscillatoriales</taxon>
        <taxon>Microcoleaceae</taxon>
        <taxon>Plectonema</taxon>
    </lineage>
</organism>
<keyword evidence="2" id="KW-1185">Reference proteome</keyword>
<name>A0A8J7K5C9_9CYAN</name>
<gene>
    <name evidence="1" type="ORF">IQ247_30905</name>
</gene>
<reference evidence="1" key="1">
    <citation type="submission" date="2020-10" db="EMBL/GenBank/DDBJ databases">
        <authorList>
            <person name="Castelo-Branco R."/>
            <person name="Eusebio N."/>
            <person name="Adriana R."/>
            <person name="Vieira A."/>
            <person name="Brugerolle De Fraissinette N."/>
            <person name="Rezende De Castro R."/>
            <person name="Schneider M.P."/>
            <person name="Vasconcelos V."/>
            <person name="Leao P.N."/>
        </authorList>
    </citation>
    <scope>NUCLEOTIDE SEQUENCE</scope>
    <source>
        <strain evidence="1">LEGE 06105</strain>
    </source>
</reference>
<sequence length="363" mass="41732">MRIHSRIARNPWARLWYLCKGVDKDGSGHVKIPLEVIEILLDSDKTTIYRYLQDGKQVGAFWKYRVKRGMVEVYLGSLGKVCWNLNLRNWGTVATVPLSLVITNIREVTTGIVTQQFQQKSRYAVDRKLKPEHRKYFGTPHPNELFVKQVGQSLLKPAVGEVPCVLHVSEKRIFVSKNFPVFGTSQKTISNEFGIHRVTVQRHQKTLGIERRQLCQAKGEYTHLKLALEHESLEFNALDPMGTGKDTKIGFKVLEDKKVLFSDGVPHGSKKRIPNTYTTSVDGLQQRLFTTGKKYKKTWLAKCNIYRETFTLTTMRYAKRKFHYNLSRGVYGNCHTPDVTVIEKIVPGVQHPLCERDDCLTRI</sequence>
<dbReference type="EMBL" id="JADEWL010000238">
    <property type="protein sequence ID" value="MBE9217012.1"/>
    <property type="molecule type" value="Genomic_DNA"/>
</dbReference>
<evidence type="ECO:0000313" key="1">
    <source>
        <dbReference type="EMBL" id="MBE9217012.1"/>
    </source>
</evidence>
<protein>
    <submittedName>
        <fullName evidence="1">RepA</fullName>
    </submittedName>
</protein>
<dbReference type="Proteomes" id="UP000620559">
    <property type="component" value="Unassembled WGS sequence"/>
</dbReference>
<dbReference type="RefSeq" id="WP_193925965.1">
    <property type="nucleotide sequence ID" value="NZ_JADEWL010000238.1"/>
</dbReference>
<evidence type="ECO:0000313" key="2">
    <source>
        <dbReference type="Proteomes" id="UP000620559"/>
    </source>
</evidence>